<dbReference type="EMBL" id="ADMG01000035">
    <property type="protein sequence ID" value="EKB30897.1"/>
    <property type="molecule type" value="Genomic_DNA"/>
</dbReference>
<name>K1JT50_9BURK</name>
<evidence type="ECO:0000256" key="1">
    <source>
        <dbReference type="ARBA" id="ARBA00004828"/>
    </source>
</evidence>
<evidence type="ECO:0000313" key="11">
    <source>
        <dbReference type="EMBL" id="EKB30897.1"/>
    </source>
</evidence>
<dbReference type="GO" id="GO:0003991">
    <property type="term" value="F:acetylglutamate kinase activity"/>
    <property type="evidence" value="ECO:0007669"/>
    <property type="project" value="UniProtKB-UniRule"/>
</dbReference>
<keyword evidence="12" id="KW-1185">Reference proteome</keyword>
<dbReference type="InterPro" id="IPR001048">
    <property type="entry name" value="Asp/Glu/Uridylate_kinase"/>
</dbReference>
<keyword evidence="5 9" id="KW-0547">Nucleotide-binding</keyword>
<comment type="similarity">
    <text evidence="9">Belongs to the acetylglutamate kinase family. ArgB subfamily.</text>
</comment>
<dbReference type="InterPro" id="IPR041727">
    <property type="entry name" value="NAGK-C"/>
</dbReference>
<dbReference type="GO" id="GO:0005737">
    <property type="term" value="C:cytoplasm"/>
    <property type="evidence" value="ECO:0007669"/>
    <property type="project" value="UniProtKB-SubCell"/>
</dbReference>
<dbReference type="InterPro" id="IPR036393">
    <property type="entry name" value="AceGlu_kinase-like_sf"/>
</dbReference>
<comment type="pathway">
    <text evidence="1 9">Amino-acid biosynthesis; L-arginine biosynthesis; N(2)-acetyl-L-ornithine from L-glutamate: step 2/4.</text>
</comment>
<feature type="domain" description="Aspartate/glutamate/uridylate kinase" evidence="10">
    <location>
        <begin position="27"/>
        <end position="262"/>
    </location>
</feature>
<dbReference type="InterPro" id="IPR004662">
    <property type="entry name" value="AcgluKinase_fam"/>
</dbReference>
<reference evidence="11 12" key="1">
    <citation type="submission" date="2012-05" db="EMBL/GenBank/DDBJ databases">
        <title>The Genome Sequence of Sutterella wadsworthensis 2_1_59BFAA.</title>
        <authorList>
            <consortium name="The Broad Institute Genome Sequencing Platform"/>
            <person name="Earl A."/>
            <person name="Ward D."/>
            <person name="Feldgarden M."/>
            <person name="Gevers D."/>
            <person name="Daigneault M."/>
            <person name="Strauss J."/>
            <person name="Allen-Vercoe E."/>
            <person name="Walker B."/>
            <person name="Young S.K."/>
            <person name="Zeng Q."/>
            <person name="Gargeya S."/>
            <person name="Fitzgerald M."/>
            <person name="Haas B."/>
            <person name="Abouelleil A."/>
            <person name="Alvarado L."/>
            <person name="Arachchi H.M."/>
            <person name="Berlin A.M."/>
            <person name="Chapman S.B."/>
            <person name="Goldberg J."/>
            <person name="Griggs A."/>
            <person name="Gujja S."/>
            <person name="Hansen M."/>
            <person name="Howarth C."/>
            <person name="Imamovic A."/>
            <person name="Larimer J."/>
            <person name="McCowen C."/>
            <person name="Montmayeur A."/>
            <person name="Murphy C."/>
            <person name="Neiman D."/>
            <person name="Pearson M."/>
            <person name="Priest M."/>
            <person name="Roberts A."/>
            <person name="Saif S."/>
            <person name="Shea T."/>
            <person name="Sisk P."/>
            <person name="Sykes S."/>
            <person name="Wortman J."/>
            <person name="Nusbaum C."/>
            <person name="Birren B."/>
        </authorList>
    </citation>
    <scope>NUCLEOTIDE SEQUENCE [LARGE SCALE GENOMIC DNA]</scope>
    <source>
        <strain evidence="11 12">2_1_59BFAA</strain>
    </source>
</reference>
<evidence type="ECO:0000256" key="9">
    <source>
        <dbReference type="HAMAP-Rule" id="MF_00082"/>
    </source>
</evidence>
<keyword evidence="6 9" id="KW-0418">Kinase</keyword>
<dbReference type="InterPro" id="IPR001057">
    <property type="entry name" value="Glu/AcGlu_kinase"/>
</dbReference>
<organism evidence="11 12">
    <name type="scientific">Sutterella wadsworthensis 2_1_59BFAA</name>
    <dbReference type="NCBI Taxonomy" id="742823"/>
    <lineage>
        <taxon>Bacteria</taxon>
        <taxon>Pseudomonadati</taxon>
        <taxon>Pseudomonadota</taxon>
        <taxon>Betaproteobacteria</taxon>
        <taxon>Burkholderiales</taxon>
        <taxon>Sutterellaceae</taxon>
        <taxon>Sutterella</taxon>
    </lineage>
</organism>
<comment type="caution">
    <text evidence="11">The sequence shown here is derived from an EMBL/GenBank/DDBJ whole genome shotgun (WGS) entry which is preliminary data.</text>
</comment>
<dbReference type="SUPFAM" id="SSF53633">
    <property type="entry name" value="Carbamate kinase-like"/>
    <property type="match status" value="1"/>
</dbReference>
<feature type="binding site" evidence="9">
    <location>
        <position position="180"/>
    </location>
    <ligand>
        <name>substrate</name>
    </ligand>
</feature>
<dbReference type="STRING" id="742823.HMPREF9465_01587"/>
<dbReference type="GO" id="GO:0042450">
    <property type="term" value="P:L-arginine biosynthetic process via ornithine"/>
    <property type="evidence" value="ECO:0007669"/>
    <property type="project" value="UniProtKB-UniRule"/>
</dbReference>
<accession>K1JT50</accession>
<dbReference type="UniPathway" id="UPA00068">
    <property type="reaction ID" value="UER00107"/>
</dbReference>
<dbReference type="PATRIC" id="fig|742823.3.peg.1580"/>
<keyword evidence="2 9" id="KW-0055">Arginine biosynthesis</keyword>
<evidence type="ECO:0000313" key="12">
    <source>
        <dbReference type="Proteomes" id="UP000005835"/>
    </source>
</evidence>
<feature type="site" description="Transition state stabilizer" evidence="9">
    <location>
        <position position="243"/>
    </location>
</feature>
<protein>
    <recommendedName>
        <fullName evidence="9">Acetylglutamate kinase</fullName>
        <ecNumber evidence="9">2.7.2.8</ecNumber>
    </recommendedName>
    <alternativeName>
        <fullName evidence="9">N-acetyl-L-glutamate 5-phosphotransferase</fullName>
    </alternativeName>
    <alternativeName>
        <fullName evidence="9">NAG kinase</fullName>
        <shortName evidence="9">NAGK</shortName>
    </alternativeName>
</protein>
<dbReference type="Proteomes" id="UP000005835">
    <property type="component" value="Unassembled WGS sequence"/>
</dbReference>
<dbReference type="Gene3D" id="3.40.1160.10">
    <property type="entry name" value="Acetylglutamate kinase-like"/>
    <property type="match status" value="1"/>
</dbReference>
<evidence type="ECO:0000256" key="4">
    <source>
        <dbReference type="ARBA" id="ARBA00022679"/>
    </source>
</evidence>
<comment type="function">
    <text evidence="9">Catalyzes the ATP-dependent phosphorylation of N-acetyl-L-glutamate.</text>
</comment>
<dbReference type="PRINTS" id="PR00474">
    <property type="entry name" value="GLU5KINASE"/>
</dbReference>
<dbReference type="GO" id="GO:0005524">
    <property type="term" value="F:ATP binding"/>
    <property type="evidence" value="ECO:0007669"/>
    <property type="project" value="UniProtKB-UniRule"/>
</dbReference>
<dbReference type="CDD" id="cd04250">
    <property type="entry name" value="AAK_NAGK-C"/>
    <property type="match status" value="1"/>
</dbReference>
<dbReference type="PIRSF" id="PIRSF000728">
    <property type="entry name" value="NAGK"/>
    <property type="match status" value="1"/>
</dbReference>
<feature type="site" description="Transition state stabilizer" evidence="9">
    <location>
        <position position="31"/>
    </location>
</feature>
<evidence type="ECO:0000256" key="8">
    <source>
        <dbReference type="ARBA" id="ARBA00048141"/>
    </source>
</evidence>
<feature type="binding site" evidence="9">
    <location>
        <position position="88"/>
    </location>
    <ligand>
        <name>substrate</name>
    </ligand>
</feature>
<dbReference type="HAMAP" id="MF_00082">
    <property type="entry name" value="ArgB"/>
    <property type="match status" value="1"/>
</dbReference>
<comment type="catalytic activity">
    <reaction evidence="8 9">
        <text>N-acetyl-L-glutamate + ATP = N-acetyl-L-glutamyl 5-phosphate + ADP</text>
        <dbReference type="Rhea" id="RHEA:14629"/>
        <dbReference type="ChEBI" id="CHEBI:30616"/>
        <dbReference type="ChEBI" id="CHEBI:44337"/>
        <dbReference type="ChEBI" id="CHEBI:57936"/>
        <dbReference type="ChEBI" id="CHEBI:456216"/>
        <dbReference type="EC" id="2.7.2.8"/>
    </reaction>
</comment>
<dbReference type="eggNOG" id="COG0548">
    <property type="taxonomic scope" value="Bacteria"/>
</dbReference>
<keyword evidence="3 9" id="KW-0028">Amino-acid biosynthesis</keyword>
<evidence type="ECO:0000256" key="2">
    <source>
        <dbReference type="ARBA" id="ARBA00022571"/>
    </source>
</evidence>
<evidence type="ECO:0000256" key="3">
    <source>
        <dbReference type="ARBA" id="ARBA00022605"/>
    </source>
</evidence>
<dbReference type="NCBIfam" id="TIGR00761">
    <property type="entry name" value="argB"/>
    <property type="match status" value="1"/>
</dbReference>
<evidence type="ECO:0000256" key="6">
    <source>
        <dbReference type="ARBA" id="ARBA00022777"/>
    </source>
</evidence>
<evidence type="ECO:0000256" key="7">
    <source>
        <dbReference type="ARBA" id="ARBA00022840"/>
    </source>
</evidence>
<dbReference type="AlphaFoldDB" id="K1JT50"/>
<dbReference type="HOGENOM" id="CLU_053680_0_0_4"/>
<gene>
    <name evidence="9" type="primary">argB</name>
    <name evidence="11" type="ORF">HMPREF9465_01587</name>
</gene>
<dbReference type="EC" id="2.7.2.8" evidence="9"/>
<dbReference type="PANTHER" id="PTHR23342:SF0">
    <property type="entry name" value="N-ACETYLGLUTAMATE SYNTHASE, MITOCHONDRIAL"/>
    <property type="match status" value="1"/>
</dbReference>
<proteinExistence type="inferred from homology"/>
<comment type="subcellular location">
    <subcellularLocation>
        <location evidence="9">Cytoplasm</location>
    </subcellularLocation>
</comment>
<evidence type="ECO:0000256" key="5">
    <source>
        <dbReference type="ARBA" id="ARBA00022741"/>
    </source>
</evidence>
<dbReference type="Pfam" id="PF00696">
    <property type="entry name" value="AA_kinase"/>
    <property type="match status" value="1"/>
</dbReference>
<feature type="binding site" evidence="9">
    <location>
        <begin position="66"/>
        <end position="67"/>
    </location>
    <ligand>
        <name>substrate</name>
    </ligand>
</feature>
<keyword evidence="9" id="KW-0963">Cytoplasm</keyword>
<dbReference type="InterPro" id="IPR037528">
    <property type="entry name" value="ArgB"/>
</dbReference>
<dbReference type="FunFam" id="3.40.1160.10:FF:000004">
    <property type="entry name" value="Acetylglutamate kinase"/>
    <property type="match status" value="1"/>
</dbReference>
<dbReference type="PANTHER" id="PTHR23342">
    <property type="entry name" value="N-ACETYLGLUTAMATE SYNTHASE"/>
    <property type="match status" value="1"/>
</dbReference>
<keyword evidence="4 9" id="KW-0808">Transferase</keyword>
<sequence>MNELTDFDIARLLSDSLKYVRLYRSHTVVVKYGGNAMKNPELQQQVMHDLVLLSMIGIRIVLVHGGGPSINKSLAALGIESKFVRGLRVTDEETMRVVQRVLAGETNKDLVKLLCAEGSKAVGLCGLDAGLITARPEAEDLGLVGHITGVDVSIVETLLEKGCIPVIASVAGDGEGRSYNVNADTAAAAIAGALGARRLVLMTDINGLMRDVKDPDSLISVLTTEDIGPLKEQGVISGGMIPKIDCALHAIESGVERVAMINGTLPHSILVEMLTKGGIGTLVKTGPRTAASA</sequence>
<dbReference type="OrthoDB" id="9803155at2"/>
<dbReference type="RefSeq" id="WP_005435840.1">
    <property type="nucleotide sequence ID" value="NZ_JH815517.1"/>
</dbReference>
<keyword evidence="7 9" id="KW-0067">ATP-binding</keyword>
<evidence type="ECO:0000259" key="10">
    <source>
        <dbReference type="Pfam" id="PF00696"/>
    </source>
</evidence>